<dbReference type="PROSITE" id="PS00041">
    <property type="entry name" value="HTH_ARAC_FAMILY_1"/>
    <property type="match status" value="1"/>
</dbReference>
<feature type="domain" description="HTH araC/xylS-type" evidence="4">
    <location>
        <begin position="8"/>
        <end position="106"/>
    </location>
</feature>
<evidence type="ECO:0000313" key="6">
    <source>
        <dbReference type="Proteomes" id="UP000043699"/>
    </source>
</evidence>
<dbReference type="EMBL" id="CCXS01000001">
    <property type="protein sequence ID" value="CEG23707.1"/>
    <property type="molecule type" value="Genomic_DNA"/>
</dbReference>
<keyword evidence="3" id="KW-0804">Transcription</keyword>
<dbReference type="GO" id="GO:0043565">
    <property type="term" value="F:sequence-specific DNA binding"/>
    <property type="evidence" value="ECO:0007669"/>
    <property type="project" value="InterPro"/>
</dbReference>
<keyword evidence="2" id="KW-0238">DNA-binding</keyword>
<evidence type="ECO:0000259" key="4">
    <source>
        <dbReference type="PROSITE" id="PS01124"/>
    </source>
</evidence>
<keyword evidence="6" id="KW-1185">Reference proteome</keyword>
<dbReference type="Gene3D" id="1.10.10.60">
    <property type="entry name" value="Homeodomain-like"/>
    <property type="match status" value="2"/>
</dbReference>
<dbReference type="PANTHER" id="PTHR47504:SF5">
    <property type="entry name" value="RIGHT ORIGIN-BINDING PROTEIN"/>
    <property type="match status" value="1"/>
</dbReference>
<evidence type="ECO:0000256" key="2">
    <source>
        <dbReference type="ARBA" id="ARBA00023125"/>
    </source>
</evidence>
<dbReference type="PANTHER" id="PTHR47504">
    <property type="entry name" value="RIGHT ORIGIN-BINDING PROTEIN"/>
    <property type="match status" value="1"/>
</dbReference>
<reference evidence="5 6" key="1">
    <citation type="submission" date="2014-09" db="EMBL/GenBank/DDBJ databases">
        <authorList>
            <person name="Urmite Genomes Urmite Genomes"/>
        </authorList>
    </citation>
    <scope>NUCLEOTIDE SEQUENCE [LARGE SCALE GENOMIC DNA]</scope>
    <source>
        <strain evidence="5 6">ES2</strain>
    </source>
</reference>
<dbReference type="SUPFAM" id="SSF55136">
    <property type="entry name" value="Probable bacterial effector-binding domain"/>
    <property type="match status" value="1"/>
</dbReference>
<evidence type="ECO:0000256" key="3">
    <source>
        <dbReference type="ARBA" id="ARBA00023163"/>
    </source>
</evidence>
<dbReference type="RefSeq" id="WP_052652611.1">
    <property type="nucleotide sequence ID" value="NZ_CCXS01000001.1"/>
</dbReference>
<dbReference type="InterPro" id="IPR029442">
    <property type="entry name" value="GyrI-like"/>
</dbReference>
<dbReference type="Gene3D" id="3.20.80.10">
    <property type="entry name" value="Regulatory factor, effector binding domain"/>
    <property type="match status" value="1"/>
</dbReference>
<dbReference type="InterPro" id="IPR009057">
    <property type="entry name" value="Homeodomain-like_sf"/>
</dbReference>
<dbReference type="InterPro" id="IPR018062">
    <property type="entry name" value="HTH_AraC-typ_CS"/>
</dbReference>
<proteinExistence type="predicted"/>
<dbReference type="InterPro" id="IPR011256">
    <property type="entry name" value="Reg_factor_effector_dom_sf"/>
</dbReference>
<dbReference type="InterPro" id="IPR010499">
    <property type="entry name" value="AraC_E-bd"/>
</dbReference>
<dbReference type="InterPro" id="IPR018060">
    <property type="entry name" value="HTH_AraC"/>
</dbReference>
<evidence type="ECO:0000256" key="1">
    <source>
        <dbReference type="ARBA" id="ARBA00023015"/>
    </source>
</evidence>
<dbReference type="STRING" id="1499687.BN1080_02711"/>
<dbReference type="Pfam" id="PF06445">
    <property type="entry name" value="GyrI-like"/>
    <property type="match status" value="1"/>
</dbReference>
<dbReference type="OrthoDB" id="9801123at2"/>
<gene>
    <name evidence="5" type="primary">rob</name>
    <name evidence="5" type="ORF">BN1080_02711</name>
</gene>
<dbReference type="SUPFAM" id="SSF46689">
    <property type="entry name" value="Homeodomain-like"/>
    <property type="match status" value="2"/>
</dbReference>
<dbReference type="PROSITE" id="PS01124">
    <property type="entry name" value="HTH_ARAC_FAMILY_2"/>
    <property type="match status" value="1"/>
</dbReference>
<dbReference type="AlphaFoldDB" id="A0A098EPJ4"/>
<dbReference type="GO" id="GO:0003700">
    <property type="term" value="F:DNA-binding transcription factor activity"/>
    <property type="evidence" value="ECO:0007669"/>
    <property type="project" value="InterPro"/>
</dbReference>
<accession>A0A098EPJ4</accession>
<dbReference type="SMART" id="SM00342">
    <property type="entry name" value="HTH_ARAC"/>
    <property type="match status" value="1"/>
</dbReference>
<dbReference type="Proteomes" id="UP000043699">
    <property type="component" value="Unassembled WGS sequence"/>
</dbReference>
<dbReference type="Pfam" id="PF12833">
    <property type="entry name" value="HTH_18"/>
    <property type="match status" value="1"/>
</dbReference>
<protein>
    <submittedName>
        <fullName evidence="5">Right origin-binding protein</fullName>
    </submittedName>
</protein>
<dbReference type="InterPro" id="IPR050959">
    <property type="entry name" value="MarA-like"/>
</dbReference>
<keyword evidence="1" id="KW-0805">Transcription regulation</keyword>
<evidence type="ECO:0000313" key="5">
    <source>
        <dbReference type="EMBL" id="CEG23707.1"/>
    </source>
</evidence>
<dbReference type="SMART" id="SM00871">
    <property type="entry name" value="AraC_E_bind"/>
    <property type="match status" value="1"/>
</dbReference>
<name>A0A098EPJ4_9BACL</name>
<organism evidence="5 6">
    <name type="scientific">Planococcus massiliensis</name>
    <dbReference type="NCBI Taxonomy" id="1499687"/>
    <lineage>
        <taxon>Bacteria</taxon>
        <taxon>Bacillati</taxon>
        <taxon>Bacillota</taxon>
        <taxon>Bacilli</taxon>
        <taxon>Bacillales</taxon>
        <taxon>Caryophanaceae</taxon>
        <taxon>Planococcus</taxon>
    </lineage>
</organism>
<sequence>MDMLKGMNEALAYIESQLDGQIDFGQVARISGVSEFHFRRMFSYLSGMSLGVYIRNRRLSKAAVELQQGTERVIDVAVKYGYESADGFSRAFRDWSGILPSEVKNSSSFKVFPRLTFQLTIQGGMDMEYRIEEKESFKLVGLKKRVPMVFEGQNPEIMKMVQSLTSEQREMLGAWRNTEVKTVVNASFHFDEGRFEEKGELDHLIGSMTTLDEDFGEFDVVEVAAGEWAIFNASGPFPQTLQEVWGKIFSEWLPSSNYELIDGPEISFNGSFADMQNVESEIWIPVKRREN</sequence>